<dbReference type="GO" id="GO:0008270">
    <property type="term" value="F:zinc ion binding"/>
    <property type="evidence" value="ECO:0007669"/>
    <property type="project" value="InterPro"/>
</dbReference>
<dbReference type="InterPro" id="IPR015510">
    <property type="entry name" value="PGRP"/>
</dbReference>
<dbReference type="GO" id="GO:0008745">
    <property type="term" value="F:N-acetylmuramoyl-L-alanine amidase activity"/>
    <property type="evidence" value="ECO:0007669"/>
    <property type="project" value="InterPro"/>
</dbReference>
<dbReference type="InterPro" id="IPR002477">
    <property type="entry name" value="Peptidoglycan-bd-like"/>
</dbReference>
<dbReference type="OrthoDB" id="514320at2"/>
<dbReference type="Gene3D" id="3.40.80.10">
    <property type="entry name" value="Peptidoglycan recognition protein-like"/>
    <property type="match status" value="1"/>
</dbReference>
<dbReference type="AlphaFoldDB" id="A0A5M3XAM4"/>
<reference evidence="4 5" key="1">
    <citation type="submission" date="2019-10" db="EMBL/GenBank/DDBJ databases">
        <title>Whole genome shotgun sequence of Acrocarpospora pleiomorpha NBRC 16267.</title>
        <authorList>
            <person name="Ichikawa N."/>
            <person name="Kimura A."/>
            <person name="Kitahashi Y."/>
            <person name="Komaki H."/>
            <person name="Oguchi A."/>
        </authorList>
    </citation>
    <scope>NUCLEOTIDE SEQUENCE [LARGE SCALE GENOMIC DNA]</scope>
    <source>
        <strain evidence="4 5">NBRC 16267</strain>
    </source>
</reference>
<dbReference type="InterPro" id="IPR036366">
    <property type="entry name" value="PGBDSf"/>
</dbReference>
<dbReference type="InterPro" id="IPR006619">
    <property type="entry name" value="PGRP_domain_met/bac"/>
</dbReference>
<dbReference type="Pfam" id="PF01510">
    <property type="entry name" value="Amidase_2"/>
    <property type="match status" value="1"/>
</dbReference>
<dbReference type="PANTHER" id="PTHR11022">
    <property type="entry name" value="PEPTIDOGLYCAN RECOGNITION PROTEIN"/>
    <property type="match status" value="1"/>
</dbReference>
<evidence type="ECO:0008006" key="6">
    <source>
        <dbReference type="Google" id="ProtNLM"/>
    </source>
</evidence>
<dbReference type="InterPro" id="IPR036365">
    <property type="entry name" value="PGBD-like_sf"/>
</dbReference>
<name>A0A5M3XAM4_9ACTN</name>
<organism evidence="4 5">
    <name type="scientific">Acrocarpospora pleiomorpha</name>
    <dbReference type="NCBI Taxonomy" id="90975"/>
    <lineage>
        <taxon>Bacteria</taxon>
        <taxon>Bacillati</taxon>
        <taxon>Actinomycetota</taxon>
        <taxon>Actinomycetes</taxon>
        <taxon>Streptosporangiales</taxon>
        <taxon>Streptosporangiaceae</taxon>
        <taxon>Acrocarpospora</taxon>
    </lineage>
</organism>
<dbReference type="Pfam" id="PF01471">
    <property type="entry name" value="PG_binding_1"/>
    <property type="match status" value="1"/>
</dbReference>
<comment type="similarity">
    <text evidence="1">Belongs to the N-acetylmuramoyl-L-alanine amidase 2 family.</text>
</comment>
<evidence type="ECO:0000259" key="2">
    <source>
        <dbReference type="SMART" id="SM00644"/>
    </source>
</evidence>
<evidence type="ECO:0000313" key="5">
    <source>
        <dbReference type="Proteomes" id="UP000377595"/>
    </source>
</evidence>
<accession>A0A5M3XAM4</accession>
<dbReference type="SMART" id="SM00644">
    <property type="entry name" value="Ami_2"/>
    <property type="match status" value="1"/>
</dbReference>
<dbReference type="SUPFAM" id="SSF47090">
    <property type="entry name" value="PGBD-like"/>
    <property type="match status" value="1"/>
</dbReference>
<dbReference type="Gene3D" id="1.10.101.10">
    <property type="entry name" value="PGBD-like superfamily/PGBD"/>
    <property type="match status" value="1"/>
</dbReference>
<dbReference type="InterPro" id="IPR036505">
    <property type="entry name" value="Amidase/PGRP_sf"/>
</dbReference>
<dbReference type="Proteomes" id="UP000377595">
    <property type="component" value="Unassembled WGS sequence"/>
</dbReference>
<gene>
    <name evidence="4" type="ORF">Aple_010850</name>
</gene>
<dbReference type="PANTHER" id="PTHR11022:SF41">
    <property type="entry name" value="PEPTIDOGLYCAN-RECOGNITION PROTEIN LC-RELATED"/>
    <property type="match status" value="1"/>
</dbReference>
<evidence type="ECO:0000259" key="3">
    <source>
        <dbReference type="SMART" id="SM00701"/>
    </source>
</evidence>
<feature type="domain" description="Peptidoglycan recognition protein family" evidence="3">
    <location>
        <begin position="1"/>
        <end position="130"/>
    </location>
</feature>
<evidence type="ECO:0000256" key="1">
    <source>
        <dbReference type="ARBA" id="ARBA00007553"/>
    </source>
</evidence>
<dbReference type="RefSeq" id="WP_155343330.1">
    <property type="nucleotide sequence ID" value="NZ_BAAAHM010000017.1"/>
</dbReference>
<proteinExistence type="inferred from homology"/>
<sequence length="259" mass="29467">MKIISREGWNARRPASTVYRITWAQRTEFYVHHTAGPRGQSIRSIQDFHIDDNGWSDVGYNFLVDEDGVIYEGRGWLAVGAHCPNHNRSGISAAFIGKNNPTPAALRSIRWLYEESCRRAGRKLLRRGHGQSFPTSCPGPRLQSWLNAGMPIDDEPAPKPAPPIKIIMKGGVPQWPGRLLMVDEPMMFGEDIRLWQERLKTRGWNIDVDSWYGPESRTVCRGYQRATGLPENGRVDKATWDMTWSWRPPQTSPEASADR</sequence>
<protein>
    <recommendedName>
        <fullName evidence="6">N-acetylmuramoyl-L-alanine amidase</fullName>
    </recommendedName>
</protein>
<dbReference type="GO" id="GO:0009253">
    <property type="term" value="P:peptidoglycan catabolic process"/>
    <property type="evidence" value="ECO:0007669"/>
    <property type="project" value="InterPro"/>
</dbReference>
<dbReference type="SMART" id="SM00701">
    <property type="entry name" value="PGRP"/>
    <property type="match status" value="1"/>
</dbReference>
<dbReference type="InterPro" id="IPR002502">
    <property type="entry name" value="Amidase_domain"/>
</dbReference>
<dbReference type="EMBL" id="BLAF01000006">
    <property type="protein sequence ID" value="GES18190.1"/>
    <property type="molecule type" value="Genomic_DNA"/>
</dbReference>
<keyword evidence="5" id="KW-1185">Reference proteome</keyword>
<dbReference type="SUPFAM" id="SSF55846">
    <property type="entry name" value="N-acetylmuramoyl-L-alanine amidase-like"/>
    <property type="match status" value="1"/>
</dbReference>
<feature type="domain" description="N-acetylmuramoyl-L-alanine amidase" evidence="2">
    <location>
        <begin position="19"/>
        <end position="139"/>
    </location>
</feature>
<dbReference type="CDD" id="cd06583">
    <property type="entry name" value="PGRP"/>
    <property type="match status" value="1"/>
</dbReference>
<comment type="caution">
    <text evidence="4">The sequence shown here is derived from an EMBL/GenBank/DDBJ whole genome shotgun (WGS) entry which is preliminary data.</text>
</comment>
<evidence type="ECO:0000313" key="4">
    <source>
        <dbReference type="EMBL" id="GES18190.1"/>
    </source>
</evidence>